<dbReference type="Pfam" id="PF12801">
    <property type="entry name" value="Fer4_5"/>
    <property type="match status" value="2"/>
</dbReference>
<dbReference type="Gene3D" id="1.10.1060.10">
    <property type="entry name" value="Alpha-helical ferredoxin"/>
    <property type="match status" value="1"/>
</dbReference>
<dbReference type="PROSITE" id="PS00198">
    <property type="entry name" value="4FE4S_FER_1"/>
    <property type="match status" value="2"/>
</dbReference>
<feature type="domain" description="4Fe-4S ferredoxin-type" evidence="9">
    <location>
        <begin position="462"/>
        <end position="491"/>
    </location>
</feature>
<dbReference type="InterPro" id="IPR009051">
    <property type="entry name" value="Helical_ferredxn"/>
</dbReference>
<feature type="domain" description="4Fe-4S ferredoxin-type" evidence="9">
    <location>
        <begin position="329"/>
        <end position="363"/>
    </location>
</feature>
<feature type="transmembrane region" description="Helical" evidence="8">
    <location>
        <begin position="189"/>
        <end position="207"/>
    </location>
</feature>
<evidence type="ECO:0000256" key="2">
    <source>
        <dbReference type="ARBA" id="ARBA00022485"/>
    </source>
</evidence>
<dbReference type="InterPro" id="IPR017900">
    <property type="entry name" value="4Fe4S_Fe_S_CS"/>
</dbReference>
<dbReference type="Proteomes" id="UP001317705">
    <property type="component" value="Chromosome"/>
</dbReference>
<accession>A0ABM8EH26</accession>
<dbReference type="PANTHER" id="PTHR30176:SF3">
    <property type="entry name" value="FERREDOXIN-TYPE PROTEIN NAPH"/>
    <property type="match status" value="1"/>
</dbReference>
<keyword evidence="8" id="KW-1133">Transmembrane helix</keyword>
<keyword evidence="4" id="KW-0249">Electron transport</keyword>
<dbReference type="SUPFAM" id="SSF54862">
    <property type="entry name" value="4Fe-4S ferredoxins"/>
    <property type="match status" value="2"/>
</dbReference>
<reference evidence="10 11" key="1">
    <citation type="submission" date="2022-12" db="EMBL/GenBank/DDBJ databases">
        <title>Polyphasic characterization of Geotalea uranireducens NIT-SL11 newly isolated from a complex of sewage sludge and microbially reduced graphene oxide.</title>
        <authorList>
            <person name="Xie L."/>
            <person name="Yoshida N."/>
            <person name="Meng L."/>
        </authorList>
    </citation>
    <scope>NUCLEOTIDE SEQUENCE [LARGE SCALE GENOMIC DNA]</scope>
    <source>
        <strain evidence="10 11">NIT-SL11</strain>
    </source>
</reference>
<keyword evidence="5" id="KW-0408">Iron</keyword>
<evidence type="ECO:0000256" key="3">
    <source>
        <dbReference type="ARBA" id="ARBA00022723"/>
    </source>
</evidence>
<dbReference type="RefSeq" id="WP_282001757.1">
    <property type="nucleotide sequence ID" value="NZ_AP027151.1"/>
</dbReference>
<sequence>MKKISPARLSQLLFLLLFLVLFVQTEYRGSDQLAAAVNSFFRADPLVAVTVLLAEKTMVWLVLPGLLLLGLSLVLGRFFCGWVCPLGTILDLVTPRIRKRGALPLLKGNLKYWLLLPLLGAALFDVNLAGLLDPLALLVRGLTFFFYPLFGDSARQVWVGLYRLLGDNRDYLAPGYALLRDHLLPFRETFYPLALLSTLLLVLIIVLERYESRNWCRNLCPLGTLLGIAARFSPLVRRPAGLCADCGACRQLCPTTFDQELLQREECILCLECQRRCPAQRVTFGFGRRPAGEPVFLQRRVLLGGLVSGFFLARVFRFRSPAAQARLLRPPGVTDEQRFLQSCVRCGECMKVCLKSALYPAIFESGAEGLYTPHLIPRLGYCEYNCTLCGQVCPTGAIPALPVEEKRRQVIGKAVFDKNQCLPFAKKTNCIVCEEHCPIPQKAIRSRTVAETTDDGRSVRLQVPYVVTELCNGCGICENVCPLEGKAGIEVFAVNDRSPLPAGGEPPPGGGEEGDPYGGAG</sequence>
<evidence type="ECO:0000256" key="7">
    <source>
        <dbReference type="SAM" id="MobiDB-lite"/>
    </source>
</evidence>
<organism evidence="10 11">
    <name type="scientific">Geotalea uraniireducens</name>
    <dbReference type="NCBI Taxonomy" id="351604"/>
    <lineage>
        <taxon>Bacteria</taxon>
        <taxon>Pseudomonadati</taxon>
        <taxon>Thermodesulfobacteriota</taxon>
        <taxon>Desulfuromonadia</taxon>
        <taxon>Geobacterales</taxon>
        <taxon>Geobacteraceae</taxon>
        <taxon>Geotalea</taxon>
    </lineage>
</organism>
<feature type="transmembrane region" description="Helical" evidence="8">
    <location>
        <begin position="112"/>
        <end position="132"/>
    </location>
</feature>
<evidence type="ECO:0000313" key="10">
    <source>
        <dbReference type="EMBL" id="BDV41734.1"/>
    </source>
</evidence>
<evidence type="ECO:0000259" key="9">
    <source>
        <dbReference type="PROSITE" id="PS51379"/>
    </source>
</evidence>
<feature type="domain" description="4Fe-4S ferredoxin-type" evidence="9">
    <location>
        <begin position="258"/>
        <end position="287"/>
    </location>
</feature>
<dbReference type="EMBL" id="AP027151">
    <property type="protein sequence ID" value="BDV41734.1"/>
    <property type="molecule type" value="Genomic_DNA"/>
</dbReference>
<dbReference type="InterPro" id="IPR051684">
    <property type="entry name" value="Electron_Trans/Redox"/>
</dbReference>
<gene>
    <name evidence="10" type="ORF">GURASL_06570</name>
</gene>
<keyword evidence="3" id="KW-0479">Metal-binding</keyword>
<keyword evidence="6" id="KW-0411">Iron-sulfur</keyword>
<evidence type="ECO:0000313" key="11">
    <source>
        <dbReference type="Proteomes" id="UP001317705"/>
    </source>
</evidence>
<dbReference type="InterPro" id="IPR017896">
    <property type="entry name" value="4Fe4S_Fe-S-bd"/>
</dbReference>
<feature type="region of interest" description="Disordered" evidence="7">
    <location>
        <begin position="497"/>
        <end position="521"/>
    </location>
</feature>
<evidence type="ECO:0000256" key="6">
    <source>
        <dbReference type="ARBA" id="ARBA00023014"/>
    </source>
</evidence>
<dbReference type="Pfam" id="PF00037">
    <property type="entry name" value="Fer4"/>
    <property type="match status" value="1"/>
</dbReference>
<evidence type="ECO:0000256" key="8">
    <source>
        <dbReference type="SAM" id="Phobius"/>
    </source>
</evidence>
<evidence type="ECO:0000256" key="5">
    <source>
        <dbReference type="ARBA" id="ARBA00023004"/>
    </source>
</evidence>
<keyword evidence="11" id="KW-1185">Reference proteome</keyword>
<feature type="transmembrane region" description="Helical" evidence="8">
    <location>
        <begin position="59"/>
        <end position="92"/>
    </location>
</feature>
<dbReference type="PANTHER" id="PTHR30176">
    <property type="entry name" value="FERREDOXIN-TYPE PROTEIN NAPH"/>
    <property type="match status" value="1"/>
</dbReference>
<name>A0ABM8EH26_9BACT</name>
<proteinExistence type="predicted"/>
<keyword evidence="8" id="KW-0812">Transmembrane</keyword>
<evidence type="ECO:0000256" key="4">
    <source>
        <dbReference type="ARBA" id="ARBA00022982"/>
    </source>
</evidence>
<evidence type="ECO:0000256" key="1">
    <source>
        <dbReference type="ARBA" id="ARBA00022448"/>
    </source>
</evidence>
<dbReference type="CDD" id="cd16373">
    <property type="entry name" value="DMSOR_beta_like"/>
    <property type="match status" value="1"/>
</dbReference>
<keyword evidence="8" id="KW-0472">Membrane</keyword>
<protein>
    <submittedName>
        <fullName evidence="10">(4Fe-4S)-binding protein</fullName>
    </submittedName>
</protein>
<keyword evidence="2" id="KW-0004">4Fe-4S</keyword>
<feature type="domain" description="4Fe-4S ferredoxin-type" evidence="9">
    <location>
        <begin position="371"/>
        <end position="403"/>
    </location>
</feature>
<dbReference type="PROSITE" id="PS51379">
    <property type="entry name" value="4FE4S_FER_2"/>
    <property type="match status" value="4"/>
</dbReference>
<keyword evidence="1" id="KW-0813">Transport</keyword>